<name>A0A0T5PEX3_9RHOB</name>
<organism evidence="1 3">
    <name type="scientific">Roseovarius indicus</name>
    <dbReference type="NCBI Taxonomy" id="540747"/>
    <lineage>
        <taxon>Bacteria</taxon>
        <taxon>Pseudomonadati</taxon>
        <taxon>Pseudomonadota</taxon>
        <taxon>Alphaproteobacteria</taxon>
        <taxon>Rhodobacterales</taxon>
        <taxon>Roseobacteraceae</taxon>
        <taxon>Roseovarius</taxon>
    </lineage>
</organism>
<dbReference type="AlphaFoldDB" id="A0A0T5PEX3"/>
<accession>A0A0T5PEX3</accession>
<evidence type="ECO:0000313" key="1">
    <source>
        <dbReference type="EMBL" id="KRS19744.1"/>
    </source>
</evidence>
<dbReference type="RefSeq" id="WP_144435869.1">
    <property type="nucleotide sequence ID" value="NZ_FOMY01000002.1"/>
</dbReference>
<reference evidence="2 4" key="2">
    <citation type="submission" date="2018-08" db="EMBL/GenBank/DDBJ databases">
        <title>Genetic Globetrotter - A new plasmid hitch-hiking vast phylogenetic and geographic distances.</title>
        <authorList>
            <person name="Vollmers J."/>
            <person name="Petersen J."/>
        </authorList>
    </citation>
    <scope>NUCLEOTIDE SEQUENCE [LARGE SCALE GENOMIC DNA]</scope>
    <source>
        <strain evidence="2 4">DSM 26383</strain>
    </source>
</reference>
<proteinExistence type="predicted"/>
<evidence type="ECO:0000313" key="2">
    <source>
        <dbReference type="EMBL" id="QEW28901.1"/>
    </source>
</evidence>
<dbReference type="KEGG" id="rid:RIdsm_04742"/>
<dbReference type="PATRIC" id="fig|540747.5.peg.534"/>
<dbReference type="EMBL" id="CP031598">
    <property type="protein sequence ID" value="QEW28901.1"/>
    <property type="molecule type" value="Genomic_DNA"/>
</dbReference>
<sequence>MRYSGNGQLIFKAETIPVKYEVREIVTGGLRDHRGYVEGDPSAFVRLAWGEPSAKLEFEDGRILNVMFPRLTMGDSRIQIVGSGAIQSP</sequence>
<keyword evidence="3" id="KW-1185">Reference proteome</keyword>
<dbReference type="Proteomes" id="UP000051401">
    <property type="component" value="Unassembled WGS sequence"/>
</dbReference>
<protein>
    <submittedName>
        <fullName evidence="1">Uncharacterized protein</fullName>
    </submittedName>
</protein>
<evidence type="ECO:0000313" key="3">
    <source>
        <dbReference type="Proteomes" id="UP000051401"/>
    </source>
</evidence>
<dbReference type="Proteomes" id="UP000325785">
    <property type="component" value="Chromosome"/>
</dbReference>
<gene>
    <name evidence="2" type="ORF">RIdsm_04742</name>
    <name evidence="1" type="ORF">XM52_02630</name>
</gene>
<evidence type="ECO:0000313" key="4">
    <source>
        <dbReference type="Proteomes" id="UP000325785"/>
    </source>
</evidence>
<reference evidence="1 3" key="1">
    <citation type="submission" date="2015-04" db="EMBL/GenBank/DDBJ databases">
        <title>The draft genome sequence of Roseovarius indicus B108T.</title>
        <authorList>
            <person name="Li G."/>
            <person name="Lai Q."/>
            <person name="Shao Z."/>
            <person name="Yan P."/>
        </authorList>
    </citation>
    <scope>NUCLEOTIDE SEQUENCE [LARGE SCALE GENOMIC DNA]</scope>
    <source>
        <strain evidence="1 3">B108</strain>
    </source>
</reference>
<dbReference type="EMBL" id="LAXI01000001">
    <property type="protein sequence ID" value="KRS19744.1"/>
    <property type="molecule type" value="Genomic_DNA"/>
</dbReference>